<comment type="caution">
    <text evidence="6">The sequence shown here is derived from an EMBL/GenBank/DDBJ whole genome shotgun (WGS) entry which is preliminary data.</text>
</comment>
<dbReference type="GeneID" id="91516461"/>
<dbReference type="PANTHER" id="PTHR43712:SF2">
    <property type="entry name" value="O-METHYLTRANSFERASE CICE"/>
    <property type="match status" value="1"/>
</dbReference>
<dbReference type="InterPro" id="IPR036390">
    <property type="entry name" value="WH_DNA-bd_sf"/>
</dbReference>
<dbReference type="PANTHER" id="PTHR43712">
    <property type="entry name" value="PUTATIVE (AFU_ORTHOLOGUE AFUA_4G14580)-RELATED"/>
    <property type="match status" value="1"/>
</dbReference>
<evidence type="ECO:0000256" key="3">
    <source>
        <dbReference type="ARBA" id="ARBA00022691"/>
    </source>
</evidence>
<reference evidence="6 7" key="1">
    <citation type="journal article" date="2014" name="BMC Genomics">
        <title>Genome based analysis of type-I polyketide synthase and nonribosomal peptide synthetase gene clusters in seven strains of five representative Nocardia species.</title>
        <authorList>
            <person name="Komaki H."/>
            <person name="Ichikawa N."/>
            <person name="Hosoyama A."/>
            <person name="Takahashi-Nakaguchi A."/>
            <person name="Matsuzawa T."/>
            <person name="Suzuki K."/>
            <person name="Fujita N."/>
            <person name="Gonoi T."/>
        </authorList>
    </citation>
    <scope>NUCLEOTIDE SEQUENCE [LARGE SCALE GENOMIC DNA]</scope>
    <source>
        <strain evidence="6 7">NBRC 15531</strain>
    </source>
</reference>
<dbReference type="Pfam" id="PF00891">
    <property type="entry name" value="Methyltransf_2"/>
    <property type="match status" value="1"/>
</dbReference>
<dbReference type="GO" id="GO:0032259">
    <property type="term" value="P:methylation"/>
    <property type="evidence" value="ECO:0007669"/>
    <property type="project" value="UniProtKB-KW"/>
</dbReference>
<feature type="domain" description="O-methyltransferase C-terminal" evidence="4">
    <location>
        <begin position="329"/>
        <end position="535"/>
    </location>
</feature>
<accession>U5E5L7</accession>
<keyword evidence="2" id="KW-0808">Transferase</keyword>
<protein>
    <submittedName>
        <fullName evidence="6">Methyltransferase</fullName>
    </submittedName>
</protein>
<organism evidence="6 7">
    <name type="scientific">Nocardia asteroides NBRC 15531</name>
    <dbReference type="NCBI Taxonomy" id="1110697"/>
    <lineage>
        <taxon>Bacteria</taxon>
        <taxon>Bacillati</taxon>
        <taxon>Actinomycetota</taxon>
        <taxon>Actinomycetes</taxon>
        <taxon>Mycobacteriales</taxon>
        <taxon>Nocardiaceae</taxon>
        <taxon>Nocardia</taxon>
    </lineage>
</organism>
<dbReference type="OrthoDB" id="4145676at2"/>
<dbReference type="RefSeq" id="WP_019046348.1">
    <property type="nucleotide sequence ID" value="NZ_BAFO02000026.1"/>
</dbReference>
<dbReference type="InterPro" id="IPR016461">
    <property type="entry name" value="COMT-like"/>
</dbReference>
<evidence type="ECO:0000313" key="7">
    <source>
        <dbReference type="Proteomes" id="UP000017048"/>
    </source>
</evidence>
<evidence type="ECO:0000259" key="5">
    <source>
        <dbReference type="Pfam" id="PF08100"/>
    </source>
</evidence>
<dbReference type="Proteomes" id="UP000017048">
    <property type="component" value="Unassembled WGS sequence"/>
</dbReference>
<dbReference type="InterPro" id="IPR036388">
    <property type="entry name" value="WH-like_DNA-bd_sf"/>
</dbReference>
<dbReference type="STRING" id="1824.SAMN05444423_11061"/>
<keyword evidence="1 6" id="KW-0489">Methyltransferase</keyword>
<dbReference type="InterPro" id="IPR012967">
    <property type="entry name" value="COMT_dimerisation"/>
</dbReference>
<sequence>MTRSPAVQSRIDPLDHDRIAAAVRFVGTQDTDSVLARLLPRLSEAERVAIADRCRFAHAAVLVFPPDLAALDDVLAAHDLTIASDEPSVVVRQRLAARHGLDPQRVPVRIVRAALPAADGTPCAIEIFALPGAPAAVTAAERAGEHEAHIALATGPVDHVTLAGLRALLTGPGGLRPDHGGYNDREDATSFYFRRPGARTDKRVELYVEGAHPGELARHTSESTDPATRLLGLFTGAWATQALAVTARSGIADRLAATPGSALDELAAVTGTHLDALGRLLRYLAQLEVVEPLGDGYALTETGALLVADAQPSLHPLACLYGGAFYESFGELGYAVRTGRTAFDHHFGLHHFDYFRADPERASLFDRAMAASASIFGQVAGLVGAATARTVVDVGGGSGELLARVVAANPQLRGILFERDTTLPRARATLTAAGCLSRCELVAGDFFTAEVPTGGDIYLLSRVLHDWDDADCRTILRGCAAAMSEHARLYLVERLLPEDGSDSLAPAWDLHMLCNVGGRERTLTHYRAVLRSAGLELIGHDDLPLGFALLGARRAG</sequence>
<dbReference type="AlphaFoldDB" id="U5E5L7"/>
<dbReference type="Gene3D" id="1.10.287.1350">
    <property type="match status" value="1"/>
</dbReference>
<dbReference type="eggNOG" id="COG2226">
    <property type="taxonomic scope" value="Bacteria"/>
</dbReference>
<gene>
    <name evidence="6" type="ORF">NCAST_26_00600</name>
</gene>
<evidence type="ECO:0000256" key="1">
    <source>
        <dbReference type="ARBA" id="ARBA00022603"/>
    </source>
</evidence>
<proteinExistence type="predicted"/>
<dbReference type="GO" id="GO:0046983">
    <property type="term" value="F:protein dimerization activity"/>
    <property type="evidence" value="ECO:0007669"/>
    <property type="project" value="InterPro"/>
</dbReference>
<name>U5E5L7_NOCAS</name>
<keyword evidence="3" id="KW-0949">S-adenosyl-L-methionine</keyword>
<dbReference type="PROSITE" id="PS51683">
    <property type="entry name" value="SAM_OMT_II"/>
    <property type="match status" value="1"/>
</dbReference>
<dbReference type="Gene3D" id="3.40.50.150">
    <property type="entry name" value="Vaccinia Virus protein VP39"/>
    <property type="match status" value="1"/>
</dbReference>
<dbReference type="GO" id="GO:0008171">
    <property type="term" value="F:O-methyltransferase activity"/>
    <property type="evidence" value="ECO:0007669"/>
    <property type="project" value="InterPro"/>
</dbReference>
<evidence type="ECO:0000256" key="2">
    <source>
        <dbReference type="ARBA" id="ARBA00022679"/>
    </source>
</evidence>
<evidence type="ECO:0000313" key="6">
    <source>
        <dbReference type="EMBL" id="GAD85082.1"/>
    </source>
</evidence>
<feature type="domain" description="O-methyltransferase dimerisation" evidence="5">
    <location>
        <begin position="233"/>
        <end position="308"/>
    </location>
</feature>
<evidence type="ECO:0000259" key="4">
    <source>
        <dbReference type="Pfam" id="PF00891"/>
    </source>
</evidence>
<dbReference type="InterPro" id="IPR001077">
    <property type="entry name" value="COMT_C"/>
</dbReference>
<keyword evidence="7" id="KW-1185">Reference proteome</keyword>
<dbReference type="Pfam" id="PF08100">
    <property type="entry name" value="Dimerisation"/>
    <property type="match status" value="1"/>
</dbReference>
<dbReference type="InterPro" id="IPR029063">
    <property type="entry name" value="SAM-dependent_MTases_sf"/>
</dbReference>
<dbReference type="EMBL" id="BAFO02000026">
    <property type="protein sequence ID" value="GAD85082.1"/>
    <property type="molecule type" value="Genomic_DNA"/>
</dbReference>
<dbReference type="Gene3D" id="1.10.10.10">
    <property type="entry name" value="Winged helix-like DNA-binding domain superfamily/Winged helix DNA-binding domain"/>
    <property type="match status" value="1"/>
</dbReference>
<dbReference type="SUPFAM" id="SSF46785">
    <property type="entry name" value="Winged helix' DNA-binding domain"/>
    <property type="match status" value="1"/>
</dbReference>
<dbReference type="SUPFAM" id="SSF53335">
    <property type="entry name" value="S-adenosyl-L-methionine-dependent methyltransferases"/>
    <property type="match status" value="1"/>
</dbReference>